<gene>
    <name evidence="3" type="ORF">ALAG00032_LOCUS11717</name>
</gene>
<feature type="domain" description="PPIase cyclophilin-type" evidence="2">
    <location>
        <begin position="122"/>
        <end position="270"/>
    </location>
</feature>
<keyword evidence="1" id="KW-1133">Transmembrane helix</keyword>
<dbReference type="PROSITE" id="PS50072">
    <property type="entry name" value="CSA_PPIASE_2"/>
    <property type="match status" value="1"/>
</dbReference>
<dbReference type="SUPFAM" id="SSF50891">
    <property type="entry name" value="Cyclophilin-like"/>
    <property type="match status" value="1"/>
</dbReference>
<dbReference type="Gene3D" id="2.40.100.10">
    <property type="entry name" value="Cyclophilin-like"/>
    <property type="match status" value="1"/>
</dbReference>
<protein>
    <recommendedName>
        <fullName evidence="2">PPIase cyclophilin-type domain-containing protein</fullName>
    </recommendedName>
</protein>
<proteinExistence type="predicted"/>
<sequence length="316" mass="35571">MEKRNGKSIEHTQLLGSGHLSFVMTTRQPSRSGARRRGRIENEQILHAESVWEYAEKEKEAEGAWFPIMLGVFVIAMVILGLLVSTSSPQSRQHKWLSLNDDNKKENTNSPLSPLAQAQRSQINMVACQTTAGPLEIEVHKDWAPLGAERFLTMVVSGFFDTRVALFRAVENFICQTGISGDPKVHRKYEAIADDVQWLDLTKPQPMKRGYLSFAGSGQNSRTTEFFFAFRDLQLGNAPWEVPFAQIIGEESFLTMDRFYVGYGDIPDFGGNAPLQGRMYEEGIAYLEGNFPHLDYIEHCYIRPPNGISSVEDGSQ</sequence>
<dbReference type="InterPro" id="IPR002130">
    <property type="entry name" value="Cyclophilin-type_PPIase_dom"/>
</dbReference>
<dbReference type="InterPro" id="IPR029000">
    <property type="entry name" value="Cyclophilin-like_dom_sf"/>
</dbReference>
<keyword evidence="1" id="KW-0812">Transmembrane</keyword>
<reference evidence="3" key="1">
    <citation type="submission" date="2021-01" db="EMBL/GenBank/DDBJ databases">
        <authorList>
            <person name="Corre E."/>
            <person name="Pelletier E."/>
            <person name="Niang G."/>
            <person name="Scheremetjew M."/>
            <person name="Finn R."/>
            <person name="Kale V."/>
            <person name="Holt S."/>
            <person name="Cochrane G."/>
            <person name="Meng A."/>
            <person name="Brown T."/>
            <person name="Cohen L."/>
        </authorList>
    </citation>
    <scope>NUCLEOTIDE SEQUENCE</scope>
    <source>
        <strain evidence="3">CCMP1510</strain>
    </source>
</reference>
<keyword evidence="1" id="KW-0472">Membrane</keyword>
<evidence type="ECO:0000259" key="2">
    <source>
        <dbReference type="PROSITE" id="PS50072"/>
    </source>
</evidence>
<evidence type="ECO:0000313" key="3">
    <source>
        <dbReference type="EMBL" id="CAE0370937.1"/>
    </source>
</evidence>
<evidence type="ECO:0000256" key="1">
    <source>
        <dbReference type="SAM" id="Phobius"/>
    </source>
</evidence>
<feature type="transmembrane region" description="Helical" evidence="1">
    <location>
        <begin position="64"/>
        <end position="85"/>
    </location>
</feature>
<accession>A0A7S3NN29</accession>
<dbReference type="AlphaFoldDB" id="A0A7S3NN29"/>
<dbReference type="Pfam" id="PF00160">
    <property type="entry name" value="Pro_isomerase"/>
    <property type="match status" value="1"/>
</dbReference>
<dbReference type="EMBL" id="HBIJ01017685">
    <property type="protein sequence ID" value="CAE0370937.1"/>
    <property type="molecule type" value="Transcribed_RNA"/>
</dbReference>
<organism evidence="3">
    <name type="scientific">Aureoumbra lagunensis</name>
    <dbReference type="NCBI Taxonomy" id="44058"/>
    <lineage>
        <taxon>Eukaryota</taxon>
        <taxon>Sar</taxon>
        <taxon>Stramenopiles</taxon>
        <taxon>Ochrophyta</taxon>
        <taxon>Pelagophyceae</taxon>
        <taxon>Pelagomonadales</taxon>
        <taxon>Aureoumbra</taxon>
    </lineage>
</organism>
<dbReference type="GO" id="GO:0003755">
    <property type="term" value="F:peptidyl-prolyl cis-trans isomerase activity"/>
    <property type="evidence" value="ECO:0007669"/>
    <property type="project" value="InterPro"/>
</dbReference>
<name>A0A7S3NN29_9STRA</name>